<feature type="region of interest" description="Disordered" evidence="1">
    <location>
        <begin position="335"/>
        <end position="375"/>
    </location>
</feature>
<dbReference type="EMBL" id="HE964772">
    <property type="protein sequence ID" value="CCJ36801.1"/>
    <property type="molecule type" value="Genomic_DNA"/>
</dbReference>
<dbReference type="GeneID" id="13353598"/>
<protein>
    <submittedName>
        <fullName evidence="2">Uncharacterized protein</fullName>
    </submittedName>
</protein>
<name>I7KDG2_METBM</name>
<dbReference type="HOGENOM" id="CLU_053802_0_0_2"/>
<proteinExistence type="predicted"/>
<dbReference type="PATRIC" id="fig|1201294.9.peg.2063"/>
<evidence type="ECO:0000313" key="2">
    <source>
        <dbReference type="EMBL" id="CCJ36801.1"/>
    </source>
</evidence>
<evidence type="ECO:0000313" key="3">
    <source>
        <dbReference type="Proteomes" id="UP000009007"/>
    </source>
</evidence>
<sequence>MYQTLIISAVLASLLIPLSSAIYIEVPDYDTGIASAGVKDVTNGRYGDVIFATDSGISVYTANGTWYSVNTRHPGETAYGMLAPLNIMVSAVALDSGGHLWIGYPNGLQFQTGTGYEVIQDQQFLKNLNINCMVRWGDEVWVATGRAGLHRYHDGNWTWYKPLGPENLGCHTIVSMAVDAASDALVIGSERDGVRVLRDRVGEVRFEPVVYRDEPVQGVSQVRANPFGGVYLFNRTTVLRYAPGAGVTPVLHSGDLEEFPVAINDIAATSGGMLLIASDNGIYGWNGSGVALHLTSRDGIRSNVVKKLFVDAYGRCWFVVPGNVGYIPPMTGSASLDLNPEPVQTPDVPETTPDVPDDTPAPEAPPPSEPSGVTGMLEGAWASLMEWIGSVSGGLTGA</sequence>
<gene>
    <name evidence="2" type="ordered locus">BN140_1878</name>
</gene>
<evidence type="ECO:0000256" key="1">
    <source>
        <dbReference type="SAM" id="MobiDB-lite"/>
    </source>
</evidence>
<dbReference type="Proteomes" id="UP000009007">
    <property type="component" value="Chromosome I"/>
</dbReference>
<dbReference type="RefSeq" id="WP_014867774.1">
    <property type="nucleotide sequence ID" value="NC_018227.2"/>
</dbReference>
<dbReference type="BioCyc" id="MBOU1201294:BN140_RS09385-MONOMER"/>
<dbReference type="InterPro" id="IPR011047">
    <property type="entry name" value="Quinoprotein_ADH-like_sf"/>
</dbReference>
<feature type="compositionally biased region" description="Low complexity" evidence="1">
    <location>
        <begin position="340"/>
        <end position="354"/>
    </location>
</feature>
<dbReference type="InterPro" id="IPR015943">
    <property type="entry name" value="WD40/YVTN_repeat-like_dom_sf"/>
</dbReference>
<reference evidence="3" key="1">
    <citation type="journal article" date="2012" name="J. Bacteriol.">
        <title>Complete genome sequence of the hydrogenotrophic, methanogenic archaeon Methanoculleus bourgensis strain MS2T, isolated from a sewage sludge digester.</title>
        <authorList>
            <person name="Maus I."/>
            <person name="Wibberg D."/>
            <person name="Stantscheff R."/>
            <person name="Eikmeyer F.G."/>
            <person name="Seffner A."/>
            <person name="Boelter J."/>
            <person name="Szczepanowski R."/>
            <person name="Blom J."/>
            <person name="Jaenicke S."/>
            <person name="Konig H."/>
            <person name="Puhler A."/>
            <person name="Schluter A."/>
        </authorList>
    </citation>
    <scope>NUCLEOTIDE SEQUENCE [LARGE SCALE GENOMIC DNA]</scope>
    <source>
        <strain evidence="3">ATCC 43281 / DSM 3045 / OCM 15 / MS2</strain>
    </source>
</reference>
<organism evidence="2 3">
    <name type="scientific">Methanoculleus bourgensis (strain ATCC 43281 / DSM 3045 / OCM 15 / MS2)</name>
    <name type="common">Methanogenium bourgense</name>
    <dbReference type="NCBI Taxonomy" id="1201294"/>
    <lineage>
        <taxon>Archaea</taxon>
        <taxon>Methanobacteriati</taxon>
        <taxon>Methanobacteriota</taxon>
        <taxon>Stenosarchaea group</taxon>
        <taxon>Methanomicrobia</taxon>
        <taxon>Methanomicrobiales</taxon>
        <taxon>Methanomicrobiaceae</taxon>
        <taxon>Methanoculleus</taxon>
    </lineage>
</organism>
<dbReference type="STRING" id="1201294.BN140_1878"/>
<dbReference type="AlphaFoldDB" id="I7KDG2"/>
<dbReference type="KEGG" id="mbg:BN140_1878"/>
<accession>I7KDG2</accession>
<dbReference type="SUPFAM" id="SSF50998">
    <property type="entry name" value="Quinoprotein alcohol dehydrogenase-like"/>
    <property type="match status" value="1"/>
</dbReference>
<dbReference type="Gene3D" id="2.130.10.10">
    <property type="entry name" value="YVTN repeat-like/Quinoprotein amine dehydrogenase"/>
    <property type="match status" value="1"/>
</dbReference>
<keyword evidence="3" id="KW-1185">Reference proteome</keyword>